<proteinExistence type="predicted"/>
<protein>
    <submittedName>
        <fullName evidence="1">Uncharacterized protein</fullName>
    </submittedName>
</protein>
<dbReference type="Proteomes" id="UP000309997">
    <property type="component" value="Unassembled WGS sequence"/>
</dbReference>
<evidence type="ECO:0000313" key="1">
    <source>
        <dbReference type="EMBL" id="KAL3586592.1"/>
    </source>
</evidence>
<sequence length="141" mass="15842">MQFRFLIGDIFLASLLRQSPSINCDSSEFFPYSMEGLVMVISFTNPAIQNAWGEANRTQLQKKKCTGKRIVYLAQRRRRLAGGAAVSWLHGRRLRGGANGCFPTVRRRSNIGSFLLFQLLEFPLSFTIPSFSTFGFPVAVS</sequence>
<evidence type="ECO:0000313" key="2">
    <source>
        <dbReference type="Proteomes" id="UP000309997"/>
    </source>
</evidence>
<dbReference type="EMBL" id="RCHU02000006">
    <property type="protein sequence ID" value="KAL3586592.1"/>
    <property type="molecule type" value="Genomic_DNA"/>
</dbReference>
<keyword evidence="2" id="KW-1185">Reference proteome</keyword>
<comment type="caution">
    <text evidence="1">The sequence shown here is derived from an EMBL/GenBank/DDBJ whole genome shotgun (WGS) entry which is preliminary data.</text>
</comment>
<accession>A0ACC4C6W5</accession>
<reference evidence="1 2" key="1">
    <citation type="journal article" date="2024" name="Plant Biotechnol. J.">
        <title>Genome and CRISPR/Cas9 system of a widespread forest tree (Populus alba) in the world.</title>
        <authorList>
            <person name="Liu Y.J."/>
            <person name="Jiang P.F."/>
            <person name="Han X.M."/>
            <person name="Li X.Y."/>
            <person name="Wang H.M."/>
            <person name="Wang Y.J."/>
            <person name="Wang X.X."/>
            <person name="Zeng Q.Y."/>
        </authorList>
    </citation>
    <scope>NUCLEOTIDE SEQUENCE [LARGE SCALE GENOMIC DNA]</scope>
    <source>
        <strain evidence="2">cv. PAL-ZL1</strain>
    </source>
</reference>
<organism evidence="1 2">
    <name type="scientific">Populus alba</name>
    <name type="common">White poplar</name>
    <dbReference type="NCBI Taxonomy" id="43335"/>
    <lineage>
        <taxon>Eukaryota</taxon>
        <taxon>Viridiplantae</taxon>
        <taxon>Streptophyta</taxon>
        <taxon>Embryophyta</taxon>
        <taxon>Tracheophyta</taxon>
        <taxon>Spermatophyta</taxon>
        <taxon>Magnoliopsida</taxon>
        <taxon>eudicotyledons</taxon>
        <taxon>Gunneridae</taxon>
        <taxon>Pentapetalae</taxon>
        <taxon>rosids</taxon>
        <taxon>fabids</taxon>
        <taxon>Malpighiales</taxon>
        <taxon>Salicaceae</taxon>
        <taxon>Saliceae</taxon>
        <taxon>Populus</taxon>
    </lineage>
</organism>
<name>A0ACC4C6W5_POPAL</name>
<gene>
    <name evidence="1" type="ORF">D5086_013459</name>
</gene>